<dbReference type="Proteomes" id="UP000299102">
    <property type="component" value="Unassembled WGS sequence"/>
</dbReference>
<comment type="caution">
    <text evidence="2">The sequence shown here is derived from an EMBL/GenBank/DDBJ whole genome shotgun (WGS) entry which is preliminary data.</text>
</comment>
<reference evidence="2 3" key="1">
    <citation type="journal article" date="2019" name="Commun. Biol.">
        <title>The bagworm genome reveals a unique fibroin gene that provides high tensile strength.</title>
        <authorList>
            <person name="Kono N."/>
            <person name="Nakamura H."/>
            <person name="Ohtoshi R."/>
            <person name="Tomita M."/>
            <person name="Numata K."/>
            <person name="Arakawa K."/>
        </authorList>
    </citation>
    <scope>NUCLEOTIDE SEQUENCE [LARGE SCALE GENOMIC DNA]</scope>
</reference>
<protein>
    <submittedName>
        <fullName evidence="2">Uncharacterized protein</fullName>
    </submittedName>
</protein>
<gene>
    <name evidence="2" type="ORF">EVAR_69788_1</name>
</gene>
<evidence type="ECO:0000313" key="3">
    <source>
        <dbReference type="Proteomes" id="UP000299102"/>
    </source>
</evidence>
<keyword evidence="3" id="KW-1185">Reference proteome</keyword>
<feature type="region of interest" description="Disordered" evidence="1">
    <location>
        <begin position="1"/>
        <end position="23"/>
    </location>
</feature>
<sequence length="119" mass="13713">MEPDESDNGASKLPAPFSDPESQYRSKSILRQYQQAQTWLNCVVSLWSTNVYLPGLSSDSGNQYGQRAFQDNSNNREYRSHTLFYYRVLVPTFQLHHQTLKVTHGESTSQDNSNKLKHD</sequence>
<accession>A0A4C2A666</accession>
<dbReference type="AlphaFoldDB" id="A0A4C2A666"/>
<evidence type="ECO:0000256" key="1">
    <source>
        <dbReference type="SAM" id="MobiDB-lite"/>
    </source>
</evidence>
<dbReference type="EMBL" id="BGZK01002532">
    <property type="protein sequence ID" value="GBP94674.1"/>
    <property type="molecule type" value="Genomic_DNA"/>
</dbReference>
<name>A0A4C2A666_EUMVA</name>
<organism evidence="2 3">
    <name type="scientific">Eumeta variegata</name>
    <name type="common">Bagworm moth</name>
    <name type="synonym">Eumeta japonica</name>
    <dbReference type="NCBI Taxonomy" id="151549"/>
    <lineage>
        <taxon>Eukaryota</taxon>
        <taxon>Metazoa</taxon>
        <taxon>Ecdysozoa</taxon>
        <taxon>Arthropoda</taxon>
        <taxon>Hexapoda</taxon>
        <taxon>Insecta</taxon>
        <taxon>Pterygota</taxon>
        <taxon>Neoptera</taxon>
        <taxon>Endopterygota</taxon>
        <taxon>Lepidoptera</taxon>
        <taxon>Glossata</taxon>
        <taxon>Ditrysia</taxon>
        <taxon>Tineoidea</taxon>
        <taxon>Psychidae</taxon>
        <taxon>Oiketicinae</taxon>
        <taxon>Eumeta</taxon>
    </lineage>
</organism>
<proteinExistence type="predicted"/>
<evidence type="ECO:0000313" key="2">
    <source>
        <dbReference type="EMBL" id="GBP94674.1"/>
    </source>
</evidence>